<protein>
    <recommendedName>
        <fullName evidence="4">Attractin/MKLN-like beta-propeller domain-containing protein</fullName>
    </recommendedName>
</protein>
<dbReference type="InterPro" id="IPR015915">
    <property type="entry name" value="Kelch-typ_b-propeller"/>
</dbReference>
<reference evidence="5 6" key="1">
    <citation type="journal article" date="2018" name="Genome Biol. Evol.">
        <title>Multiple Roots of Fruiting Body Formation in Amoebozoa.</title>
        <authorList>
            <person name="Hillmann F."/>
            <person name="Forbes G."/>
            <person name="Novohradska S."/>
            <person name="Ferling I."/>
            <person name="Riege K."/>
            <person name="Groth M."/>
            <person name="Westermann M."/>
            <person name="Marz M."/>
            <person name="Spaller T."/>
            <person name="Winckler T."/>
            <person name="Schaap P."/>
            <person name="Glockner G."/>
        </authorList>
    </citation>
    <scope>NUCLEOTIDE SEQUENCE [LARGE SCALE GENOMIC DNA]</scope>
    <source>
        <strain evidence="5 6">Jena</strain>
    </source>
</reference>
<proteinExistence type="predicted"/>
<dbReference type="OrthoDB" id="45365at2759"/>
<organism evidence="5 6">
    <name type="scientific">Planoprotostelium fungivorum</name>
    <dbReference type="NCBI Taxonomy" id="1890364"/>
    <lineage>
        <taxon>Eukaryota</taxon>
        <taxon>Amoebozoa</taxon>
        <taxon>Evosea</taxon>
        <taxon>Variosea</taxon>
        <taxon>Cavosteliida</taxon>
        <taxon>Cavosteliaceae</taxon>
        <taxon>Planoprotostelium</taxon>
    </lineage>
</organism>
<keyword evidence="2" id="KW-0677">Repeat</keyword>
<accession>A0A2P6NJ51</accession>
<keyword evidence="1" id="KW-0880">Kelch repeat</keyword>
<dbReference type="EMBL" id="MDYQ01000072">
    <property type="protein sequence ID" value="PRP83985.1"/>
    <property type="molecule type" value="Genomic_DNA"/>
</dbReference>
<keyword evidence="6" id="KW-1185">Reference proteome</keyword>
<gene>
    <name evidence="5" type="ORF">PROFUN_08669</name>
</gene>
<dbReference type="PANTHER" id="PTHR46093:SF3">
    <property type="entry name" value="ACYL-COA-BINDING DOMAIN-CONTAINING PROTEIN 4"/>
    <property type="match status" value="1"/>
</dbReference>
<evidence type="ECO:0000256" key="2">
    <source>
        <dbReference type="ARBA" id="ARBA00022737"/>
    </source>
</evidence>
<dbReference type="InterPro" id="IPR056737">
    <property type="entry name" value="Beta-prop_ATRN-MKLN-like"/>
</dbReference>
<dbReference type="InterPro" id="IPR011043">
    <property type="entry name" value="Gal_Oxase/kelch_b-propeller"/>
</dbReference>
<sequence length="499" mass="55951">MVHRFTGGTGDSSYGNSKPMRRRLSKYHFKVQSRETSGQGMSSSDESFTDEEDSGTEGEEEEKRRMAARKIEWEVKPLQYINADTGREEPMKAIRSAGCALLGDVLHIFGGSGIDRIVNDYFQFDTETEVLQRCHTSSSARWGHAMVAVDESSFIVFGGKLQNGFTCNELLMYDADDNSWSTLKVDNPPPPMWCSTLTKIGPGRFLLYGGQKEAESPSNLSTEMYILDLDEMSWTAHPIRDEQARESHAAVFAEYPDNGFGSVYIIHGCDKSGDTVPSMLRVDLASMQVELISSNNPSFKQQGMCAAIVDREIFVIGGEVENTPLAARREICSVSVYNVDDNSWLSTTNCTLNVGDQEAERMLAGGAWQAVAVQDGKLYITGGFRWVPHPAEDERQQYCLVDNLMFHVNIKRTVPSLVRLCSRSIAEAYLDHTEMEEVIESLPSDLKLGVDTQIKKRALRRRNIQLLNQVREEEEATEENMDQILGYVLASCVLKRRIL</sequence>
<dbReference type="STRING" id="1890364.A0A2P6NJ51"/>
<evidence type="ECO:0000313" key="5">
    <source>
        <dbReference type="EMBL" id="PRP83985.1"/>
    </source>
</evidence>
<feature type="compositionally biased region" description="Acidic residues" evidence="3">
    <location>
        <begin position="47"/>
        <end position="60"/>
    </location>
</feature>
<dbReference type="InParanoid" id="A0A2P6NJ51"/>
<dbReference type="Proteomes" id="UP000241769">
    <property type="component" value="Unassembled WGS sequence"/>
</dbReference>
<dbReference type="SUPFAM" id="SSF50965">
    <property type="entry name" value="Galactose oxidase, central domain"/>
    <property type="match status" value="1"/>
</dbReference>
<feature type="region of interest" description="Disordered" evidence="3">
    <location>
        <begin position="1"/>
        <end position="68"/>
    </location>
</feature>
<dbReference type="PANTHER" id="PTHR46093">
    <property type="entry name" value="ACYL-COA-BINDING DOMAIN-CONTAINING PROTEIN 5"/>
    <property type="match status" value="1"/>
</dbReference>
<dbReference type="AlphaFoldDB" id="A0A2P6NJ51"/>
<dbReference type="Gene3D" id="2.120.10.80">
    <property type="entry name" value="Kelch-type beta propeller"/>
    <property type="match status" value="1"/>
</dbReference>
<feature type="domain" description="Attractin/MKLN-like beta-propeller" evidence="4">
    <location>
        <begin position="107"/>
        <end position="385"/>
    </location>
</feature>
<evidence type="ECO:0000313" key="6">
    <source>
        <dbReference type="Proteomes" id="UP000241769"/>
    </source>
</evidence>
<dbReference type="Pfam" id="PF24981">
    <property type="entry name" value="Beta-prop_ATRN-LZTR1"/>
    <property type="match status" value="1"/>
</dbReference>
<comment type="caution">
    <text evidence="5">The sequence shown here is derived from an EMBL/GenBank/DDBJ whole genome shotgun (WGS) entry which is preliminary data.</text>
</comment>
<feature type="compositionally biased region" description="Basic residues" evidence="3">
    <location>
        <begin position="19"/>
        <end position="31"/>
    </location>
</feature>
<evidence type="ECO:0000256" key="1">
    <source>
        <dbReference type="ARBA" id="ARBA00022441"/>
    </source>
</evidence>
<name>A0A2P6NJ51_9EUKA</name>
<evidence type="ECO:0000259" key="4">
    <source>
        <dbReference type="Pfam" id="PF24981"/>
    </source>
</evidence>
<evidence type="ECO:0000256" key="3">
    <source>
        <dbReference type="SAM" id="MobiDB-lite"/>
    </source>
</evidence>